<evidence type="ECO:0000313" key="2">
    <source>
        <dbReference type="EMBL" id="RRJ89183.1"/>
    </source>
</evidence>
<dbReference type="Proteomes" id="UP000275719">
    <property type="component" value="Unassembled WGS sequence"/>
</dbReference>
<keyword evidence="3" id="KW-1185">Reference proteome</keyword>
<dbReference type="EMBL" id="RQVQ01000032">
    <property type="protein sequence ID" value="RRJ89183.1"/>
    <property type="molecule type" value="Genomic_DNA"/>
</dbReference>
<accession>A0A3P3W948</accession>
<proteinExistence type="predicted"/>
<gene>
    <name evidence="2" type="ORF">EG240_12495</name>
</gene>
<dbReference type="InterPro" id="IPR014922">
    <property type="entry name" value="YdhG-like"/>
</dbReference>
<dbReference type="Pfam" id="PF13376">
    <property type="entry name" value="OmdA"/>
    <property type="match status" value="1"/>
</dbReference>
<organism evidence="2 3">
    <name type="scientific">Paenimyroides tangerinum</name>
    <dbReference type="NCBI Taxonomy" id="2488728"/>
    <lineage>
        <taxon>Bacteria</taxon>
        <taxon>Pseudomonadati</taxon>
        <taxon>Bacteroidota</taxon>
        <taxon>Flavobacteriia</taxon>
        <taxon>Flavobacteriales</taxon>
        <taxon>Flavobacteriaceae</taxon>
        <taxon>Paenimyroides</taxon>
    </lineage>
</organism>
<dbReference type="SUPFAM" id="SSF159888">
    <property type="entry name" value="YdhG-like"/>
    <property type="match status" value="2"/>
</dbReference>
<dbReference type="Gene3D" id="3.90.1150.200">
    <property type="match status" value="2"/>
</dbReference>
<dbReference type="RefSeq" id="WP_125019726.1">
    <property type="nucleotide sequence ID" value="NZ_RQVQ01000032.1"/>
</dbReference>
<feature type="domain" description="YdhG-like" evidence="1">
    <location>
        <begin position="132"/>
        <end position="225"/>
    </location>
</feature>
<feature type="domain" description="YdhG-like" evidence="1">
    <location>
        <begin position="19"/>
        <end position="110"/>
    </location>
</feature>
<dbReference type="Pfam" id="PF08818">
    <property type="entry name" value="DUF1801"/>
    <property type="match status" value="2"/>
</dbReference>
<evidence type="ECO:0000313" key="3">
    <source>
        <dbReference type="Proteomes" id="UP000275719"/>
    </source>
</evidence>
<name>A0A3P3W948_9FLAO</name>
<reference evidence="2 3" key="1">
    <citation type="submission" date="2018-11" db="EMBL/GenBank/DDBJ databases">
        <title>Flavobacterium sp. nov., YIM 102701-2 draft genome.</title>
        <authorList>
            <person name="Li G."/>
            <person name="Jiang Y."/>
        </authorList>
    </citation>
    <scope>NUCLEOTIDE SEQUENCE [LARGE SCALE GENOMIC DNA]</scope>
    <source>
        <strain evidence="2 3">YIM 102701-2</strain>
    </source>
</reference>
<dbReference type="AlphaFoldDB" id="A0A3P3W948"/>
<sequence length="311" mass="36512">MKTEILNIDDYIQQFDSEKQDLLQAVRKLISELAPEATETINYKMPTFRFNGNLIHFAMFKNHLGIYPGAEAIEFFQKDLIDYKTSKGAIQLPLDKEIPEDLIRKIVNYNLEIFRDKQVPDWKKHHEKWFDAIEKMEQIIARTPLEKTFKWGGDVYVFDGKNVISYAGFKNHFALWFFQGVFLEDEHQVLIAASEGRTHAQRQWRFTDVNEMDEDLILKYINEAIQLVKNGIEFKPVKAPPKTAVGILAEALSNDKYFNEAFYKLSVSKQNEYIIYIDEAKQEKTKITRLEKIKPMILEGKGLNDKYQKRK</sequence>
<protein>
    <recommendedName>
        <fullName evidence="1">YdhG-like domain-containing protein</fullName>
    </recommendedName>
</protein>
<comment type="caution">
    <text evidence="2">The sequence shown here is derived from an EMBL/GenBank/DDBJ whole genome shotgun (WGS) entry which is preliminary data.</text>
</comment>
<dbReference type="OrthoDB" id="214150at2"/>
<evidence type="ECO:0000259" key="1">
    <source>
        <dbReference type="Pfam" id="PF08818"/>
    </source>
</evidence>